<evidence type="ECO:0000259" key="1">
    <source>
        <dbReference type="Pfam" id="PF00501"/>
    </source>
</evidence>
<proteinExistence type="predicted"/>
<dbReference type="InterPro" id="IPR000873">
    <property type="entry name" value="AMP-dep_synth/lig_dom"/>
</dbReference>
<feature type="non-terminal residue" evidence="2">
    <location>
        <position position="85"/>
    </location>
</feature>
<feature type="domain" description="AMP-dependent synthetase/ligase" evidence="1">
    <location>
        <begin position="34"/>
        <end position="85"/>
    </location>
</feature>
<accession>A0ABW3MAW4</accession>
<name>A0ABW3MAW4_9PSEU</name>
<dbReference type="Proteomes" id="UP001597045">
    <property type="component" value="Unassembled WGS sequence"/>
</dbReference>
<reference evidence="3" key="1">
    <citation type="journal article" date="2019" name="Int. J. Syst. Evol. Microbiol.">
        <title>The Global Catalogue of Microorganisms (GCM) 10K type strain sequencing project: providing services to taxonomists for standard genome sequencing and annotation.</title>
        <authorList>
            <consortium name="The Broad Institute Genomics Platform"/>
            <consortium name="The Broad Institute Genome Sequencing Center for Infectious Disease"/>
            <person name="Wu L."/>
            <person name="Ma J."/>
        </authorList>
    </citation>
    <scope>NUCLEOTIDE SEQUENCE [LARGE SCALE GENOMIC DNA]</scope>
    <source>
        <strain evidence="3">JCM 31486</strain>
    </source>
</reference>
<dbReference type="SUPFAM" id="SSF56801">
    <property type="entry name" value="Acetyl-CoA synthetase-like"/>
    <property type="match status" value="1"/>
</dbReference>
<dbReference type="PANTHER" id="PTHR45527:SF1">
    <property type="entry name" value="FATTY ACID SYNTHASE"/>
    <property type="match status" value="1"/>
</dbReference>
<protein>
    <submittedName>
        <fullName evidence="2">AMP-binding protein</fullName>
    </submittedName>
</protein>
<dbReference type="Pfam" id="PF00501">
    <property type="entry name" value="AMP-binding"/>
    <property type="match status" value="1"/>
</dbReference>
<dbReference type="EMBL" id="JBHTIS010000518">
    <property type="protein sequence ID" value="MFD1046090.1"/>
    <property type="molecule type" value="Genomic_DNA"/>
</dbReference>
<evidence type="ECO:0000313" key="3">
    <source>
        <dbReference type="Proteomes" id="UP001597045"/>
    </source>
</evidence>
<sequence length="85" mass="9643">MLDNALFGMGENVPADWNRTAVSIRPQIFSQIYEEQVRRTPRLTAVRHARQDITYAELDARANRLAHLLVSRGAGAERIVALRMP</sequence>
<organism evidence="2 3">
    <name type="scientific">Kibdelosporangium lantanae</name>
    <dbReference type="NCBI Taxonomy" id="1497396"/>
    <lineage>
        <taxon>Bacteria</taxon>
        <taxon>Bacillati</taxon>
        <taxon>Actinomycetota</taxon>
        <taxon>Actinomycetes</taxon>
        <taxon>Pseudonocardiales</taxon>
        <taxon>Pseudonocardiaceae</taxon>
        <taxon>Kibdelosporangium</taxon>
    </lineage>
</organism>
<dbReference type="PANTHER" id="PTHR45527">
    <property type="entry name" value="NONRIBOSOMAL PEPTIDE SYNTHETASE"/>
    <property type="match status" value="1"/>
</dbReference>
<comment type="caution">
    <text evidence="2">The sequence shown here is derived from an EMBL/GenBank/DDBJ whole genome shotgun (WGS) entry which is preliminary data.</text>
</comment>
<dbReference type="InterPro" id="IPR042099">
    <property type="entry name" value="ANL_N_sf"/>
</dbReference>
<evidence type="ECO:0000313" key="2">
    <source>
        <dbReference type="EMBL" id="MFD1046090.1"/>
    </source>
</evidence>
<keyword evidence="3" id="KW-1185">Reference proteome</keyword>
<dbReference type="Gene3D" id="3.40.50.12780">
    <property type="entry name" value="N-terminal domain of ligase-like"/>
    <property type="match status" value="1"/>
</dbReference>
<gene>
    <name evidence="2" type="ORF">ACFQ1S_11205</name>
</gene>